<evidence type="ECO:0000256" key="6">
    <source>
        <dbReference type="ARBA" id="ARBA00023098"/>
    </source>
</evidence>
<comment type="function">
    <text evidence="9">Catalyzes the condensation reaction of fatty acid synthesis by the addition to an acyl acceptor of two carbons from malonyl-ACP. Catalyzes the first condensation reaction which initiates fatty acid synthesis and may therefore play a role in governing the total rate of fatty acid production. Possesses both acetoacetyl-ACP synthase and acetyl transacylase activities. Its substrate specificity determines the biosynthesis of branched-chain and/or straight-chain of fatty acids.</text>
</comment>
<comment type="domain">
    <text evidence="9">The last Arg residue of the ACP-binding site is essential for the weak association between ACP/AcpP and FabH.</text>
</comment>
<dbReference type="InterPro" id="IPR013751">
    <property type="entry name" value="ACP_syn_III_N"/>
</dbReference>
<dbReference type="InterPro" id="IPR013747">
    <property type="entry name" value="ACP_syn_III_C"/>
</dbReference>
<dbReference type="EMBL" id="VOGC01000006">
    <property type="protein sequence ID" value="MQN01803.1"/>
    <property type="molecule type" value="Genomic_DNA"/>
</dbReference>
<keyword evidence="13" id="KW-1185">Reference proteome</keyword>
<comment type="pathway">
    <text evidence="9">Lipid metabolism; fatty acid biosynthesis.</text>
</comment>
<evidence type="ECO:0000256" key="8">
    <source>
        <dbReference type="ARBA" id="ARBA00023315"/>
    </source>
</evidence>
<evidence type="ECO:0000256" key="3">
    <source>
        <dbReference type="ARBA" id="ARBA00022516"/>
    </source>
</evidence>
<dbReference type="InterPro" id="IPR016039">
    <property type="entry name" value="Thiolase-like"/>
</dbReference>
<comment type="similarity">
    <text evidence="1 9">Belongs to the thiolase-like superfamily. FabH family.</text>
</comment>
<keyword evidence="2 9" id="KW-0963">Cytoplasm</keyword>
<dbReference type="NCBIfam" id="NF006829">
    <property type="entry name" value="PRK09352.1"/>
    <property type="match status" value="1"/>
</dbReference>
<dbReference type="Pfam" id="PF08541">
    <property type="entry name" value="ACP_syn_III_C"/>
    <property type="match status" value="1"/>
</dbReference>
<dbReference type="GO" id="GO:0004315">
    <property type="term" value="F:3-oxoacyl-[acyl-carrier-protein] synthase activity"/>
    <property type="evidence" value="ECO:0007669"/>
    <property type="project" value="InterPro"/>
</dbReference>
<dbReference type="PANTHER" id="PTHR34069:SF2">
    <property type="entry name" value="BETA-KETOACYL-[ACYL-CARRIER-PROTEIN] SYNTHASE III"/>
    <property type="match status" value="1"/>
</dbReference>
<keyword evidence="4 9" id="KW-0808">Transferase</keyword>
<feature type="domain" description="Beta-ketoacyl-[acyl-carrier-protein] synthase III N-terminal" evidence="11">
    <location>
        <begin position="108"/>
        <end position="178"/>
    </location>
</feature>
<evidence type="ECO:0000313" key="12">
    <source>
        <dbReference type="EMBL" id="MQN01803.1"/>
    </source>
</evidence>
<protein>
    <recommendedName>
        <fullName evidence="9">Beta-ketoacyl-[acyl-carrier-protein] synthase III</fullName>
        <shortName evidence="9">Beta-ketoacyl-ACP synthase III</shortName>
        <shortName evidence="9">KAS III</shortName>
        <ecNumber evidence="9">2.3.1.180</ecNumber>
    </recommendedName>
    <alternativeName>
        <fullName evidence="9">3-oxoacyl-[acyl-carrier-protein] synthase 3</fullName>
    </alternativeName>
    <alternativeName>
        <fullName evidence="9">3-oxoacyl-[acyl-carrier-protein] synthase III</fullName>
    </alternativeName>
</protein>
<dbReference type="SUPFAM" id="SSF53901">
    <property type="entry name" value="Thiolase-like"/>
    <property type="match status" value="1"/>
</dbReference>
<dbReference type="GO" id="GO:0006633">
    <property type="term" value="P:fatty acid biosynthetic process"/>
    <property type="evidence" value="ECO:0007669"/>
    <property type="project" value="UniProtKB-UniRule"/>
</dbReference>
<keyword evidence="8 9" id="KW-0012">Acyltransferase</keyword>
<evidence type="ECO:0000259" key="11">
    <source>
        <dbReference type="Pfam" id="PF08545"/>
    </source>
</evidence>
<dbReference type="PANTHER" id="PTHR34069">
    <property type="entry name" value="3-OXOACYL-[ACYL-CARRIER-PROTEIN] SYNTHASE 3"/>
    <property type="match status" value="1"/>
</dbReference>
<dbReference type="UniPathway" id="UPA00094"/>
<evidence type="ECO:0000256" key="7">
    <source>
        <dbReference type="ARBA" id="ARBA00023160"/>
    </source>
</evidence>
<evidence type="ECO:0000313" key="13">
    <source>
        <dbReference type="Proteomes" id="UP000460257"/>
    </source>
</evidence>
<feature type="active site" evidence="9">
    <location>
        <position position="241"/>
    </location>
</feature>
<keyword evidence="9" id="KW-0511">Multifunctional enzyme</keyword>
<evidence type="ECO:0000256" key="9">
    <source>
        <dbReference type="HAMAP-Rule" id="MF_01815"/>
    </source>
</evidence>
<comment type="subunit">
    <text evidence="9">Homodimer.</text>
</comment>
<gene>
    <name evidence="9" type="primary">fabH</name>
    <name evidence="12" type="ORF">FRC54_07775</name>
</gene>
<name>A0A6N7J150_9FIRM</name>
<keyword evidence="3 9" id="KW-0444">Lipid biosynthesis</keyword>
<sequence length="315" mass="33803">MTGVKIISTGSALPSRVVTNDDLSKIEETSDEWIKKRTGIEKRHFTAEGESANSLAVESAGRALEKSGISKDEIGLVLTATLSGDYSTPSVASFMQSALGLSKDIPYIDINAACSGAAYAVEIARSYLVANQDKKKPYALVTGVEELSKLLDPADRTTNILFGDGAGSVVMTTKEGPYASTLGAESSLAINCPGAKNLRSYIRMDGKEVFRFAVKILPYCIKETVSKAGLSTDDIDYFVCHQANKRIIDHVVRAMKLPKEKFYCNVDHIGNTSGASIFILLDEMEQKGMLSPGDTALLSGFGSGLTWGSVLVTYK</sequence>
<accession>A0A6N7J150</accession>
<dbReference type="NCBIfam" id="TIGR00747">
    <property type="entry name" value="fabH"/>
    <property type="match status" value="1"/>
</dbReference>
<dbReference type="HAMAP" id="MF_01815">
    <property type="entry name" value="FabH"/>
    <property type="match status" value="1"/>
</dbReference>
<evidence type="ECO:0000259" key="10">
    <source>
        <dbReference type="Pfam" id="PF08541"/>
    </source>
</evidence>
<comment type="caution">
    <text evidence="12">The sequence shown here is derived from an EMBL/GenBank/DDBJ whole genome shotgun (WGS) entry which is preliminary data.</text>
</comment>
<comment type="catalytic activity">
    <reaction evidence="9">
        <text>malonyl-[ACP] + acetyl-CoA + H(+) = 3-oxobutanoyl-[ACP] + CO2 + CoA</text>
        <dbReference type="Rhea" id="RHEA:12080"/>
        <dbReference type="Rhea" id="RHEA-COMP:9623"/>
        <dbReference type="Rhea" id="RHEA-COMP:9625"/>
        <dbReference type="ChEBI" id="CHEBI:15378"/>
        <dbReference type="ChEBI" id="CHEBI:16526"/>
        <dbReference type="ChEBI" id="CHEBI:57287"/>
        <dbReference type="ChEBI" id="CHEBI:57288"/>
        <dbReference type="ChEBI" id="CHEBI:78449"/>
        <dbReference type="ChEBI" id="CHEBI:78450"/>
        <dbReference type="EC" id="2.3.1.180"/>
    </reaction>
</comment>
<proteinExistence type="inferred from homology"/>
<dbReference type="GO" id="GO:0044550">
    <property type="term" value="P:secondary metabolite biosynthetic process"/>
    <property type="evidence" value="ECO:0007669"/>
    <property type="project" value="TreeGrafter"/>
</dbReference>
<keyword evidence="6 9" id="KW-0443">Lipid metabolism</keyword>
<evidence type="ECO:0000256" key="4">
    <source>
        <dbReference type="ARBA" id="ARBA00022679"/>
    </source>
</evidence>
<comment type="subcellular location">
    <subcellularLocation>
        <location evidence="9">Cytoplasm</location>
    </subcellularLocation>
</comment>
<feature type="region of interest" description="ACP-binding" evidence="9">
    <location>
        <begin position="242"/>
        <end position="246"/>
    </location>
</feature>
<organism evidence="12 13">
    <name type="scientific">Candidatus Weimeria bifida</name>
    <dbReference type="NCBI Taxonomy" id="2599074"/>
    <lineage>
        <taxon>Bacteria</taxon>
        <taxon>Bacillati</taxon>
        <taxon>Bacillota</taxon>
        <taxon>Clostridia</taxon>
        <taxon>Lachnospirales</taxon>
        <taxon>Lachnospiraceae</taxon>
        <taxon>Candidatus Weimeria</taxon>
    </lineage>
</organism>
<dbReference type="Proteomes" id="UP000460257">
    <property type="component" value="Unassembled WGS sequence"/>
</dbReference>
<feature type="domain" description="Beta-ketoacyl-[acyl-carrier-protein] synthase III C-terminal" evidence="10">
    <location>
        <begin position="226"/>
        <end position="313"/>
    </location>
</feature>
<dbReference type="EC" id="2.3.1.180" evidence="9"/>
<feature type="active site" evidence="9">
    <location>
        <position position="271"/>
    </location>
</feature>
<dbReference type="InterPro" id="IPR004655">
    <property type="entry name" value="FabH"/>
</dbReference>
<dbReference type="GO" id="GO:0005737">
    <property type="term" value="C:cytoplasm"/>
    <property type="evidence" value="ECO:0007669"/>
    <property type="project" value="UniProtKB-SubCell"/>
</dbReference>
<evidence type="ECO:0000256" key="1">
    <source>
        <dbReference type="ARBA" id="ARBA00008642"/>
    </source>
</evidence>
<dbReference type="Gene3D" id="3.40.47.10">
    <property type="match status" value="1"/>
</dbReference>
<keyword evidence="7 9" id="KW-0275">Fatty acid biosynthesis</keyword>
<evidence type="ECO:0000256" key="2">
    <source>
        <dbReference type="ARBA" id="ARBA00022490"/>
    </source>
</evidence>
<dbReference type="AlphaFoldDB" id="A0A6N7J150"/>
<dbReference type="CDD" id="cd00830">
    <property type="entry name" value="KAS_III"/>
    <property type="match status" value="1"/>
</dbReference>
<feature type="active site" evidence="9">
    <location>
        <position position="114"/>
    </location>
</feature>
<dbReference type="Pfam" id="PF08545">
    <property type="entry name" value="ACP_syn_III"/>
    <property type="match status" value="1"/>
</dbReference>
<dbReference type="GO" id="GO:0033818">
    <property type="term" value="F:beta-ketoacyl-acyl-carrier-protein synthase III activity"/>
    <property type="evidence" value="ECO:0007669"/>
    <property type="project" value="UniProtKB-UniRule"/>
</dbReference>
<evidence type="ECO:0000256" key="5">
    <source>
        <dbReference type="ARBA" id="ARBA00022832"/>
    </source>
</evidence>
<reference evidence="12" key="1">
    <citation type="journal article" date="2020" name="Appl. Environ. Microbiol.">
        <title>Medium-Chain Fatty Acid Synthesis by 'Candidatus Weimeria bifida' gen. nov., sp. nov., and 'Candidatus Pseudoramibacter fermentans' sp. nov.</title>
        <authorList>
            <person name="Scarborough M.J."/>
            <person name="Myers K.S."/>
            <person name="Donohue T.J."/>
            <person name="Noguera D.R."/>
        </authorList>
    </citation>
    <scope>NUCLEOTIDE SEQUENCE</scope>
    <source>
        <strain evidence="12">LCO1.1</strain>
    </source>
</reference>
<keyword evidence="5 9" id="KW-0276">Fatty acid metabolism</keyword>